<evidence type="ECO:0000259" key="2">
    <source>
        <dbReference type="Pfam" id="PF05193"/>
    </source>
</evidence>
<gene>
    <name evidence="3" type="ORF">A8990_101277</name>
</gene>
<dbReference type="GO" id="GO:0046872">
    <property type="term" value="F:metal ion binding"/>
    <property type="evidence" value="ECO:0007669"/>
    <property type="project" value="InterPro"/>
</dbReference>
<dbReference type="PANTHER" id="PTHR11851">
    <property type="entry name" value="METALLOPROTEASE"/>
    <property type="match status" value="1"/>
</dbReference>
<feature type="domain" description="Peptidase M16 C-terminal" evidence="2">
    <location>
        <begin position="185"/>
        <end position="358"/>
    </location>
</feature>
<dbReference type="AlphaFoldDB" id="A0A3D9SKS8"/>
<proteinExistence type="predicted"/>
<dbReference type="OrthoDB" id="9762085at2"/>
<dbReference type="SUPFAM" id="SSF63411">
    <property type="entry name" value="LuxS/MPP-like metallohydrolase"/>
    <property type="match status" value="2"/>
</dbReference>
<accession>A0A3D9SKS8</accession>
<reference evidence="3 4" key="1">
    <citation type="submission" date="2018-08" db="EMBL/GenBank/DDBJ databases">
        <title>Genomic Encyclopedia of Type Strains, Phase III (KMG-III): the genomes of soil and plant-associated and newly described type strains.</title>
        <authorList>
            <person name="Whitman W."/>
        </authorList>
    </citation>
    <scope>NUCLEOTIDE SEQUENCE [LARGE SCALE GENOMIC DNA]</scope>
    <source>
        <strain evidence="3 4">CGMCC 1.10966</strain>
    </source>
</reference>
<dbReference type="PANTHER" id="PTHR11851:SF186">
    <property type="entry name" value="INACTIVE METALLOPROTEASE YMFF-RELATED"/>
    <property type="match status" value="1"/>
</dbReference>
<name>A0A3D9SKS8_9BACL</name>
<organism evidence="3 4">
    <name type="scientific">Paenibacillus taihuensis</name>
    <dbReference type="NCBI Taxonomy" id="1156355"/>
    <lineage>
        <taxon>Bacteria</taxon>
        <taxon>Bacillati</taxon>
        <taxon>Bacillota</taxon>
        <taxon>Bacilli</taxon>
        <taxon>Bacillales</taxon>
        <taxon>Paenibacillaceae</taxon>
        <taxon>Paenibacillus</taxon>
    </lineage>
</organism>
<keyword evidence="1" id="KW-0175">Coiled coil</keyword>
<dbReference type="EMBL" id="QTTN01000001">
    <property type="protein sequence ID" value="REE94483.1"/>
    <property type="molecule type" value="Genomic_DNA"/>
</dbReference>
<dbReference type="InterPro" id="IPR050361">
    <property type="entry name" value="MPP/UQCRC_Complex"/>
</dbReference>
<sequence>MSNSPFQRGQLNRIRLHVLPTQRFKTFSISLYAGVPLKEETVTSVALTPFILRRGTASTPETIEFRERLDDLYGAGFGFDVYKRGDSQIVQFRMDVINDRFVSSNQPLLAQSLKLLGEVLTEPTLENGNLRSKYVEAEKDTLRKRLEAIINDKIRYAAERCLEVMCEDEPYRLHPLGKLEDIDGITPESITAAYRDWLSKAAFDLYVVGDTSLEEVKALVAEAFHHNEGQPAEYALPVVRKIVPQVRNVIERMDVTQGKLNLGLRINTSYGDDDYPAALMYNGILGGYPHSKLFLNVREKASLAYYAASRLDGHKGICTIQSGIEFANYEKATTIIQEQLESMRSGSYSDLEMNQTKAMIANHLRELQDSANEMIGFDFNAILSKRERSAQQLLEEIQAVTAEQIAAIAKKTELDTIYFLRDRKEG</sequence>
<evidence type="ECO:0000313" key="4">
    <source>
        <dbReference type="Proteomes" id="UP000256304"/>
    </source>
</evidence>
<protein>
    <submittedName>
        <fullName evidence="3">Putative Zn-dependent peptidase</fullName>
    </submittedName>
</protein>
<dbReference type="NCBIfam" id="NF047422">
    <property type="entry name" value="YfmF_fam"/>
    <property type="match status" value="1"/>
</dbReference>
<dbReference type="Pfam" id="PF05193">
    <property type="entry name" value="Peptidase_M16_C"/>
    <property type="match status" value="1"/>
</dbReference>
<feature type="coiled-coil region" evidence="1">
    <location>
        <begin position="353"/>
        <end position="403"/>
    </location>
</feature>
<keyword evidence="4" id="KW-1185">Reference proteome</keyword>
<dbReference type="InterPro" id="IPR007863">
    <property type="entry name" value="Peptidase_M16_C"/>
</dbReference>
<dbReference type="RefSeq" id="WP_116187202.1">
    <property type="nucleotide sequence ID" value="NZ_QTTN01000001.1"/>
</dbReference>
<dbReference type="Gene3D" id="3.30.830.10">
    <property type="entry name" value="Metalloenzyme, LuxS/M16 peptidase-like"/>
    <property type="match status" value="2"/>
</dbReference>
<dbReference type="Proteomes" id="UP000256304">
    <property type="component" value="Unassembled WGS sequence"/>
</dbReference>
<comment type="caution">
    <text evidence="3">The sequence shown here is derived from an EMBL/GenBank/DDBJ whole genome shotgun (WGS) entry which is preliminary data.</text>
</comment>
<evidence type="ECO:0000256" key="1">
    <source>
        <dbReference type="SAM" id="Coils"/>
    </source>
</evidence>
<dbReference type="InterPro" id="IPR011249">
    <property type="entry name" value="Metalloenz_LuxS/M16"/>
</dbReference>
<evidence type="ECO:0000313" key="3">
    <source>
        <dbReference type="EMBL" id="REE94483.1"/>
    </source>
</evidence>